<comment type="caution">
    <text evidence="1">The sequence shown here is derived from an EMBL/GenBank/DDBJ whole genome shotgun (WGS) entry which is preliminary data.</text>
</comment>
<name>A0ABY1PJP6_9BACT</name>
<protein>
    <submittedName>
        <fullName evidence="1">Uncharacterized protein</fullName>
    </submittedName>
</protein>
<keyword evidence="2" id="KW-1185">Reference proteome</keyword>
<evidence type="ECO:0000313" key="1">
    <source>
        <dbReference type="EMBL" id="SMP35826.1"/>
    </source>
</evidence>
<evidence type="ECO:0000313" key="2">
    <source>
        <dbReference type="Proteomes" id="UP001157915"/>
    </source>
</evidence>
<reference evidence="1 2" key="1">
    <citation type="submission" date="2017-05" db="EMBL/GenBank/DDBJ databases">
        <authorList>
            <person name="Varghese N."/>
            <person name="Submissions S."/>
        </authorList>
    </citation>
    <scope>NUCLEOTIDE SEQUENCE [LARGE SCALE GENOMIC DNA]</scope>
    <source>
        <strain evidence="1 2">DSM 15360</strain>
    </source>
</reference>
<sequence>MKYYEVHVIDNVAKIKYDSGFDEQDLIMGAQIPEVEDLSNHKIHIQVVSARGKLLDIYKPSSNLSMRVILSDQAKLLLESYRKGNIRFYPCPVLRGKEKVLGYWITDVVIFDDEWVDIPRSTFLFKKRKLIGSEDETPRKYEKTEQIIQFNDLFELKEFREKEMWYMDELRHYRILIKEGCPHHILAIYTTGPKCLIVSEELKNELQKQKMDKGLEFKPLEISGPEWYGPNGLRNQYYK</sequence>
<accession>A0ABY1PJP6</accession>
<proteinExistence type="predicted"/>
<dbReference type="Proteomes" id="UP001157915">
    <property type="component" value="Unassembled WGS sequence"/>
</dbReference>
<organism evidence="1 2">
    <name type="scientific">Algoriphagus winogradskyi</name>
    <dbReference type="NCBI Taxonomy" id="237017"/>
    <lineage>
        <taxon>Bacteria</taxon>
        <taxon>Pseudomonadati</taxon>
        <taxon>Bacteroidota</taxon>
        <taxon>Cytophagia</taxon>
        <taxon>Cytophagales</taxon>
        <taxon>Cyclobacteriaceae</taxon>
        <taxon>Algoriphagus</taxon>
    </lineage>
</organism>
<dbReference type="RefSeq" id="WP_283414825.1">
    <property type="nucleotide sequence ID" value="NZ_FXUA01000011.1"/>
</dbReference>
<gene>
    <name evidence="1" type="ORF">SAMN06265367_11162</name>
</gene>
<dbReference type="EMBL" id="FXUA01000011">
    <property type="protein sequence ID" value="SMP35826.1"/>
    <property type="molecule type" value="Genomic_DNA"/>
</dbReference>